<gene>
    <name evidence="1" type="ORF">DDE20_17060</name>
</gene>
<dbReference type="EMBL" id="QDKM01000012">
    <property type="protein sequence ID" value="PVH27479.1"/>
    <property type="molecule type" value="Genomic_DNA"/>
</dbReference>
<dbReference type="RefSeq" id="WP_116559740.1">
    <property type="nucleotide sequence ID" value="NZ_QDKM01000012.1"/>
</dbReference>
<comment type="caution">
    <text evidence="1">The sequence shown here is derived from an EMBL/GenBank/DDBJ whole genome shotgun (WGS) entry which is preliminary data.</text>
</comment>
<sequence length="152" mass="16207">MAGDPEVTLSICLRCRDGREQRDSDLAQRGGRRLANAIAAQFDASEAARLGVRLRGVNCMSQCKRPCVVALSGAGRFTYLFGDLDPASHRPEVLAVAAAYAQAEGGFLPRSARPRVLQAGILGRIPPFGFAGDLVEPLATTFSTQTEETCDP</sequence>
<organism evidence="1 2">
    <name type="scientific">Pararhodobacter oceanensis</name>
    <dbReference type="NCBI Taxonomy" id="2172121"/>
    <lineage>
        <taxon>Bacteria</taxon>
        <taxon>Pseudomonadati</taxon>
        <taxon>Pseudomonadota</taxon>
        <taxon>Alphaproteobacteria</taxon>
        <taxon>Rhodobacterales</taxon>
        <taxon>Paracoccaceae</taxon>
        <taxon>Pararhodobacter</taxon>
    </lineage>
</organism>
<evidence type="ECO:0000313" key="2">
    <source>
        <dbReference type="Proteomes" id="UP000245911"/>
    </source>
</evidence>
<name>A0A2T8HPV3_9RHOB</name>
<accession>A0A2T8HPV3</accession>
<dbReference type="AlphaFoldDB" id="A0A2T8HPV3"/>
<dbReference type="OrthoDB" id="8364077at2"/>
<proteinExistence type="predicted"/>
<dbReference type="Pfam" id="PF07845">
    <property type="entry name" value="DUF1636"/>
    <property type="match status" value="1"/>
</dbReference>
<protein>
    <submittedName>
        <fullName evidence="1">Metal-binding protein</fullName>
    </submittedName>
</protein>
<reference evidence="1 2" key="1">
    <citation type="submission" date="2018-04" db="EMBL/GenBank/DDBJ databases">
        <title>Pararhodobacter oceanense sp. nov., isolated from marine intertidal sediment.</title>
        <authorList>
            <person name="Wang X.-L."/>
            <person name="Du Z.-J."/>
        </authorList>
    </citation>
    <scope>NUCLEOTIDE SEQUENCE [LARGE SCALE GENOMIC DNA]</scope>
    <source>
        <strain evidence="1 2">AM505</strain>
    </source>
</reference>
<dbReference type="Proteomes" id="UP000245911">
    <property type="component" value="Unassembled WGS sequence"/>
</dbReference>
<keyword evidence="2" id="KW-1185">Reference proteome</keyword>
<evidence type="ECO:0000313" key="1">
    <source>
        <dbReference type="EMBL" id="PVH27479.1"/>
    </source>
</evidence>
<dbReference type="InterPro" id="IPR012863">
    <property type="entry name" value="DUF1636"/>
</dbReference>